<gene>
    <name evidence="1" type="ORF">MM415A04320_0011</name>
</gene>
<name>A0A6M3JIJ0_9ZZZZ</name>
<proteinExistence type="predicted"/>
<evidence type="ECO:0000313" key="1">
    <source>
        <dbReference type="EMBL" id="QJA69763.1"/>
    </source>
</evidence>
<protein>
    <submittedName>
        <fullName evidence="1">Uncharacterized protein</fullName>
    </submittedName>
</protein>
<dbReference type="AlphaFoldDB" id="A0A6M3JIJ0"/>
<organism evidence="1">
    <name type="scientific">viral metagenome</name>
    <dbReference type="NCBI Taxonomy" id="1070528"/>
    <lineage>
        <taxon>unclassified sequences</taxon>
        <taxon>metagenomes</taxon>
        <taxon>organismal metagenomes</taxon>
    </lineage>
</organism>
<accession>A0A6M3JIJ0</accession>
<reference evidence="1" key="1">
    <citation type="submission" date="2020-03" db="EMBL/GenBank/DDBJ databases">
        <title>The deep terrestrial virosphere.</title>
        <authorList>
            <person name="Holmfeldt K."/>
            <person name="Nilsson E."/>
            <person name="Simone D."/>
            <person name="Lopez-Fernandez M."/>
            <person name="Wu X."/>
            <person name="de Brujin I."/>
            <person name="Lundin D."/>
            <person name="Andersson A."/>
            <person name="Bertilsson S."/>
            <person name="Dopson M."/>
        </authorList>
    </citation>
    <scope>NUCLEOTIDE SEQUENCE</scope>
    <source>
        <strain evidence="1">MM415A04320</strain>
    </source>
</reference>
<dbReference type="EMBL" id="MT141734">
    <property type="protein sequence ID" value="QJA69763.1"/>
    <property type="molecule type" value="Genomic_DNA"/>
</dbReference>
<sequence length="177" mass="20394">MSNDEIQWPREIWAAAKDEHEHFGVHVFSEHATIPRWEGDKERDREFHRYVDADILDSAEKYFTTMFKGITRSAAAHDALAERKRQIEVEGFSEGRDDKYVDGELASAALCYVMSAAHALTPQNSDKIEELPEWWPVSWDEAFFKPTTARRDMIKAIALLLAQIESLDRLAETEVQP</sequence>